<accession>A0A5B9W7J4</accession>
<evidence type="ECO:0000313" key="3">
    <source>
        <dbReference type="Proteomes" id="UP000324233"/>
    </source>
</evidence>
<evidence type="ECO:0000313" key="2">
    <source>
        <dbReference type="EMBL" id="QEH36055.1"/>
    </source>
</evidence>
<dbReference type="Gene3D" id="2.60.40.1120">
    <property type="entry name" value="Carboxypeptidase-like, regulatory domain"/>
    <property type="match status" value="1"/>
</dbReference>
<keyword evidence="3" id="KW-1185">Reference proteome</keyword>
<reference evidence="2 3" key="1">
    <citation type="submission" date="2019-08" db="EMBL/GenBank/DDBJ databases">
        <title>Deep-cultivation of Planctomycetes and their phenomic and genomic characterization uncovers novel biology.</title>
        <authorList>
            <person name="Wiegand S."/>
            <person name="Jogler M."/>
            <person name="Boedeker C."/>
            <person name="Pinto D."/>
            <person name="Vollmers J."/>
            <person name="Rivas-Marin E."/>
            <person name="Kohn T."/>
            <person name="Peeters S.H."/>
            <person name="Heuer A."/>
            <person name="Rast P."/>
            <person name="Oberbeckmann S."/>
            <person name="Bunk B."/>
            <person name="Jeske O."/>
            <person name="Meyerdierks A."/>
            <person name="Storesund J.E."/>
            <person name="Kallscheuer N."/>
            <person name="Luecker S."/>
            <person name="Lage O.M."/>
            <person name="Pohl T."/>
            <person name="Merkel B.J."/>
            <person name="Hornburger P."/>
            <person name="Mueller R.-W."/>
            <person name="Bruemmer F."/>
            <person name="Labrenz M."/>
            <person name="Spormann A.M."/>
            <person name="Op den Camp H."/>
            <person name="Overmann J."/>
            <person name="Amann R."/>
            <person name="Jetten M.S.M."/>
            <person name="Mascher T."/>
            <person name="Medema M.H."/>
            <person name="Devos D.P."/>
            <person name="Kaster A.-K."/>
            <person name="Ovreas L."/>
            <person name="Rohde M."/>
            <person name="Galperin M.Y."/>
            <person name="Jogler C."/>
        </authorList>
    </citation>
    <scope>NUCLEOTIDE SEQUENCE [LARGE SCALE GENOMIC DNA]</scope>
    <source>
        <strain evidence="2 3">OJF2</strain>
    </source>
</reference>
<dbReference type="Pfam" id="PF13620">
    <property type="entry name" value="CarboxypepD_reg"/>
    <property type="match status" value="2"/>
</dbReference>
<dbReference type="SUPFAM" id="SSF49464">
    <property type="entry name" value="Carboxypeptidase regulatory domain-like"/>
    <property type="match status" value="3"/>
</dbReference>
<dbReference type="AlphaFoldDB" id="A0A5B9W7J4"/>
<proteinExistence type="predicted"/>
<organism evidence="2 3">
    <name type="scientific">Aquisphaera giovannonii</name>
    <dbReference type="NCBI Taxonomy" id="406548"/>
    <lineage>
        <taxon>Bacteria</taxon>
        <taxon>Pseudomonadati</taxon>
        <taxon>Planctomycetota</taxon>
        <taxon>Planctomycetia</taxon>
        <taxon>Isosphaerales</taxon>
        <taxon>Isosphaeraceae</taxon>
        <taxon>Aquisphaera</taxon>
    </lineage>
</organism>
<dbReference type="RefSeq" id="WP_168221984.1">
    <property type="nucleotide sequence ID" value="NZ_CP042997.1"/>
</dbReference>
<dbReference type="Proteomes" id="UP000324233">
    <property type="component" value="Chromosome"/>
</dbReference>
<sequence>MPPLSLTLLLAIAIDGPTISLAGRVVDSAGTPAAGAAVVLAGLPTSDGVPTVARGTTDADGRFSLERPAGLAGEGAWRAVRLWASRPGDRLASVAFPGALPGAGAAVRLALPPRGGTELLVEGPDGRPVAGARVRVGALAPHAAAVPKELASRLEATTGADGRATLDAVSGEQVGHVEVEAEGLGIQPRFFDPPLAGPKRIELLPAAALEGRFVAEGGRPPRGWTVSATTATNDGPMGSSRPAGRTVSVPLAEDGSFRFPAIAAGMLDLWVVWPEGPDPEALPAWPQGMRVQEGRVNRVEIPVRPAATITGVIRERGTGAPVPGVRIYLFRPGESSGANATTDAQGRFAYRSLPGRARAGIGDVPPTHVPAPAAFRDDFQVPPPPGRVELPPVELARAAPPLRGFVRDAAGAAVAGADVEATWTLLEQGAMASGAVHARSDAAGRFAAGGLAPGATVALTARKEEGLATRVPVAAREGQDQPVTLTLEPRQVVAIAGRVVAQDGTPLAGAAVRLQTRTRRPGDGSVQDWRPLSFQDGPWIYTGADGSFRTPGEPRAEGVEFQAEAAADGYLLFQGPWTAAGPADVARLPDLVLRRESGERAVAGRVIDAAGRPIAGAKVLQRGDGPRPTESTTDADGRFRLPGVAGGRALLAAEAPGFRTGGTIAGPEGPVEIRLARADEPVRPPGRAPEPLTRAAERELGRALFMPKFDEARALPEVAGLPSPDAILARLDPDRAVAMLEERVLRQPAESLIQVALARFEDDPAAAPATLDADRSGTARARGLIALADLAATIAPDRRAGLLDRAVAEARRLEDPEAKLVLMGEVADRLLESFELDRAAPILREGRQVLKDAKPGLFAYQVAPFGEAMAAIDLPAAEAFLARRAPGGSDDEGVRMRDRGAMAIRAAVSDPAAAGRLARELRHVPNFSESQAVLLRVARNMARRDLPGARAVLDLLDGAATPGATASGSLRPYGLALLADARAAIDPDGARGLLDEAFAGLRAAAEADLTRPTYPPVPSVMAGLLPLVERLQPDRVAERLWLALACRPTRIEPLEASRVSTTLDLAMLLSRYDRQVAAAVYEPAGARLPELAGQEYVGGLFNYGGSGDPLKVLAAYDPRALAALIERLPESARVTGDNGQGWATPSLEIQARLAGAQMLGLPPEARRQAALETPLTTWPAEGNGRPRRWWP</sequence>
<dbReference type="KEGG" id="agv:OJF2_46130"/>
<dbReference type="EMBL" id="CP042997">
    <property type="protein sequence ID" value="QEH36055.1"/>
    <property type="molecule type" value="Genomic_DNA"/>
</dbReference>
<name>A0A5B9W7J4_9BACT</name>
<protein>
    <submittedName>
        <fullName evidence="2">Alpha-2-macroglobulin MG1 domain protein</fullName>
    </submittedName>
</protein>
<dbReference type="InterPro" id="IPR008969">
    <property type="entry name" value="CarboxyPept-like_regulatory"/>
</dbReference>
<feature type="region of interest" description="Disordered" evidence="1">
    <location>
        <begin position="619"/>
        <end position="639"/>
    </location>
</feature>
<gene>
    <name evidence="2" type="ORF">OJF2_46130</name>
</gene>
<evidence type="ECO:0000256" key="1">
    <source>
        <dbReference type="SAM" id="MobiDB-lite"/>
    </source>
</evidence>